<proteinExistence type="predicted"/>
<keyword evidence="2" id="KW-1133">Transmembrane helix</keyword>
<organism evidence="4 5">
    <name type="scientific">Triangularia setosa</name>
    <dbReference type="NCBI Taxonomy" id="2587417"/>
    <lineage>
        <taxon>Eukaryota</taxon>
        <taxon>Fungi</taxon>
        <taxon>Dikarya</taxon>
        <taxon>Ascomycota</taxon>
        <taxon>Pezizomycotina</taxon>
        <taxon>Sordariomycetes</taxon>
        <taxon>Sordariomycetidae</taxon>
        <taxon>Sordariales</taxon>
        <taxon>Podosporaceae</taxon>
        <taxon>Triangularia</taxon>
    </lineage>
</organism>
<reference evidence="4" key="2">
    <citation type="submission" date="2023-05" db="EMBL/GenBank/DDBJ databases">
        <authorList>
            <consortium name="Lawrence Berkeley National Laboratory"/>
            <person name="Steindorff A."/>
            <person name="Hensen N."/>
            <person name="Bonometti L."/>
            <person name="Westerberg I."/>
            <person name="Brannstrom I.O."/>
            <person name="Guillou S."/>
            <person name="Cros-Aarteil S."/>
            <person name="Calhoun S."/>
            <person name="Haridas S."/>
            <person name="Kuo A."/>
            <person name="Mondo S."/>
            <person name="Pangilinan J."/>
            <person name="Riley R."/>
            <person name="Labutti K."/>
            <person name="Andreopoulos B."/>
            <person name="Lipzen A."/>
            <person name="Chen C."/>
            <person name="Yanf M."/>
            <person name="Daum C."/>
            <person name="Ng V."/>
            <person name="Clum A."/>
            <person name="Ohm R."/>
            <person name="Martin F."/>
            <person name="Silar P."/>
            <person name="Natvig D."/>
            <person name="Lalanne C."/>
            <person name="Gautier V."/>
            <person name="Ament-Velasquez S.L."/>
            <person name="Kruys A."/>
            <person name="Hutchinson M.I."/>
            <person name="Powell A.J."/>
            <person name="Barry K."/>
            <person name="Miller A.N."/>
            <person name="Grigoriev I.V."/>
            <person name="Debuchy R."/>
            <person name="Gladieux P."/>
            <person name="Thoren M.H."/>
            <person name="Johannesson H."/>
        </authorList>
    </citation>
    <scope>NUCLEOTIDE SEQUENCE</scope>
    <source>
        <strain evidence="4">CBS 892.96</strain>
    </source>
</reference>
<keyword evidence="5" id="KW-1185">Reference proteome</keyword>
<dbReference type="InterPro" id="IPR030395">
    <property type="entry name" value="GP_PDE_dom"/>
</dbReference>
<evidence type="ECO:0000259" key="3">
    <source>
        <dbReference type="PROSITE" id="PS51704"/>
    </source>
</evidence>
<name>A0AAN7A311_9PEZI</name>
<dbReference type="GO" id="GO:0008081">
    <property type="term" value="F:phosphoric diester hydrolase activity"/>
    <property type="evidence" value="ECO:0007669"/>
    <property type="project" value="InterPro"/>
</dbReference>
<keyword evidence="2" id="KW-0812">Transmembrane</keyword>
<accession>A0AAN7A311</accession>
<keyword evidence="2" id="KW-0472">Membrane</keyword>
<dbReference type="PANTHER" id="PTHR43805">
    <property type="entry name" value="GLYCEROPHOSPHORYL DIESTER PHOSPHODIESTERASE"/>
    <property type="match status" value="1"/>
</dbReference>
<protein>
    <submittedName>
        <fullName evidence="4">PLC-like phosphodiesterase</fullName>
    </submittedName>
</protein>
<dbReference type="Proteomes" id="UP001302321">
    <property type="component" value="Unassembled WGS sequence"/>
</dbReference>
<evidence type="ECO:0000256" key="1">
    <source>
        <dbReference type="SAM" id="MobiDB-lite"/>
    </source>
</evidence>
<dbReference type="CDD" id="cd08570">
    <property type="entry name" value="GDPD_YPL206cp_fungi"/>
    <property type="match status" value="1"/>
</dbReference>
<feature type="region of interest" description="Disordered" evidence="1">
    <location>
        <begin position="1"/>
        <end position="42"/>
    </location>
</feature>
<feature type="domain" description="GP-PDE" evidence="3">
    <location>
        <begin position="45"/>
        <end position="296"/>
    </location>
</feature>
<sequence length="362" mass="40129">MTAEEVLNDAKPPEDHSSDLIPGSTLEKTPTQHNHDAPPKKKNLPQIIAHRGYKALYPENSMLAIEEAIKAGAHAIETDVHESKDGVVVLSHDPTLKRCFSLPAKISSCTWPYLSTLLTTSPPHVPLARLSDLLSYLSATPSLSHIWILLDIKTDDDPSLTLVPAIARTIASHPPPPDASWTWQDRIVLGGWNENYLTSLGKELQGFKRAYIGFSLLYANRFVDDEKWPGVGFNLLQQSLVGPVGRGFLERVREGGKTERKVWVWTVNEEGWMRWCVGKGVDGGVTDDVGLLREVLDEEQHCGGGKGKKKVTVGMYIKAAMVQILTVVLAVVIWGRLRKVGRVVEGEVKKKHEEKADTREQC</sequence>
<dbReference type="Gene3D" id="3.20.20.190">
    <property type="entry name" value="Phosphatidylinositol (PI) phosphodiesterase"/>
    <property type="match status" value="1"/>
</dbReference>
<evidence type="ECO:0000256" key="2">
    <source>
        <dbReference type="SAM" id="Phobius"/>
    </source>
</evidence>
<dbReference type="EMBL" id="MU866582">
    <property type="protein sequence ID" value="KAK4171339.1"/>
    <property type="molecule type" value="Genomic_DNA"/>
</dbReference>
<feature type="transmembrane region" description="Helical" evidence="2">
    <location>
        <begin position="315"/>
        <end position="334"/>
    </location>
</feature>
<dbReference type="PROSITE" id="PS51704">
    <property type="entry name" value="GP_PDE"/>
    <property type="match status" value="1"/>
</dbReference>
<dbReference type="SUPFAM" id="SSF51695">
    <property type="entry name" value="PLC-like phosphodiesterases"/>
    <property type="match status" value="1"/>
</dbReference>
<evidence type="ECO:0000313" key="4">
    <source>
        <dbReference type="EMBL" id="KAK4171339.1"/>
    </source>
</evidence>
<dbReference type="PANTHER" id="PTHR43805:SF1">
    <property type="entry name" value="GP-PDE DOMAIN-CONTAINING PROTEIN"/>
    <property type="match status" value="1"/>
</dbReference>
<evidence type="ECO:0000313" key="5">
    <source>
        <dbReference type="Proteomes" id="UP001302321"/>
    </source>
</evidence>
<dbReference type="AlphaFoldDB" id="A0AAN7A311"/>
<dbReference type="Pfam" id="PF03009">
    <property type="entry name" value="GDPD"/>
    <property type="match status" value="1"/>
</dbReference>
<dbReference type="InterPro" id="IPR017946">
    <property type="entry name" value="PLC-like_Pdiesterase_TIM-brl"/>
</dbReference>
<reference evidence="4" key="1">
    <citation type="journal article" date="2023" name="Mol. Phylogenet. Evol.">
        <title>Genome-scale phylogeny and comparative genomics of the fungal order Sordariales.</title>
        <authorList>
            <person name="Hensen N."/>
            <person name="Bonometti L."/>
            <person name="Westerberg I."/>
            <person name="Brannstrom I.O."/>
            <person name="Guillou S."/>
            <person name="Cros-Aarteil S."/>
            <person name="Calhoun S."/>
            <person name="Haridas S."/>
            <person name="Kuo A."/>
            <person name="Mondo S."/>
            <person name="Pangilinan J."/>
            <person name="Riley R."/>
            <person name="LaButti K."/>
            <person name="Andreopoulos B."/>
            <person name="Lipzen A."/>
            <person name="Chen C."/>
            <person name="Yan M."/>
            <person name="Daum C."/>
            <person name="Ng V."/>
            <person name="Clum A."/>
            <person name="Steindorff A."/>
            <person name="Ohm R.A."/>
            <person name="Martin F."/>
            <person name="Silar P."/>
            <person name="Natvig D.O."/>
            <person name="Lalanne C."/>
            <person name="Gautier V."/>
            <person name="Ament-Velasquez S.L."/>
            <person name="Kruys A."/>
            <person name="Hutchinson M.I."/>
            <person name="Powell A.J."/>
            <person name="Barry K."/>
            <person name="Miller A.N."/>
            <person name="Grigoriev I.V."/>
            <person name="Debuchy R."/>
            <person name="Gladieux P."/>
            <person name="Hiltunen Thoren M."/>
            <person name="Johannesson H."/>
        </authorList>
    </citation>
    <scope>NUCLEOTIDE SEQUENCE</scope>
    <source>
        <strain evidence="4">CBS 892.96</strain>
    </source>
</reference>
<gene>
    <name evidence="4" type="ORF">QBC36DRAFT_382638</name>
</gene>
<dbReference type="GO" id="GO:0006629">
    <property type="term" value="P:lipid metabolic process"/>
    <property type="evidence" value="ECO:0007669"/>
    <property type="project" value="InterPro"/>
</dbReference>
<comment type="caution">
    <text evidence="4">The sequence shown here is derived from an EMBL/GenBank/DDBJ whole genome shotgun (WGS) entry which is preliminary data.</text>
</comment>